<dbReference type="GO" id="GO:0030677">
    <property type="term" value="C:ribonuclease P complex"/>
    <property type="evidence" value="ECO:0007669"/>
    <property type="project" value="UniProtKB-UniRule"/>
</dbReference>
<dbReference type="Gene3D" id="1.20.5.420">
    <property type="entry name" value="Immunoglobulin FC, subunit C"/>
    <property type="match status" value="1"/>
</dbReference>
<evidence type="ECO:0000313" key="9">
    <source>
        <dbReference type="EMBL" id="GGN96147.1"/>
    </source>
</evidence>
<dbReference type="InterPro" id="IPR016432">
    <property type="entry name" value="RNP4"/>
</dbReference>
<keyword evidence="3 8" id="KW-0540">Nuclease</keyword>
<keyword evidence="6 8" id="KW-0378">Hydrolase</keyword>
<dbReference type="RefSeq" id="WP_188997931.1">
    <property type="nucleotide sequence ID" value="NZ_BMOU01000004.1"/>
</dbReference>
<comment type="caution">
    <text evidence="9">The sequence shown here is derived from an EMBL/GenBank/DDBJ whole genome shotgun (WGS) entry which is preliminary data.</text>
</comment>
<comment type="function">
    <text evidence="8">Part of ribonuclease P, a protein complex that generates mature tRNA molecules by cleaving their 5'-ends.</text>
</comment>
<comment type="subunit">
    <text evidence="8">Consists of a catalytic RNA component and at least 4-5 protein subunits.</text>
</comment>
<protein>
    <recommendedName>
        <fullName evidence="8">Ribonuclease P protein component 4</fullName>
        <shortName evidence="8">RNase P component 4</shortName>
        <ecNumber evidence="8">3.1.26.5</ecNumber>
    </recommendedName>
    <alternativeName>
        <fullName evidence="8">Rpp21</fullName>
    </alternativeName>
</protein>
<reference evidence="9" key="1">
    <citation type="journal article" date="2014" name="Int. J. Syst. Evol. Microbiol.">
        <title>Complete genome sequence of Corynebacterium casei LMG S-19264T (=DSM 44701T), isolated from a smear-ripened cheese.</title>
        <authorList>
            <consortium name="US DOE Joint Genome Institute (JGI-PGF)"/>
            <person name="Walter F."/>
            <person name="Albersmeier A."/>
            <person name="Kalinowski J."/>
            <person name="Ruckert C."/>
        </authorList>
    </citation>
    <scope>NUCLEOTIDE SEQUENCE</scope>
    <source>
        <strain evidence="9">JCM 17820</strain>
    </source>
</reference>
<feature type="binding site" evidence="8">
    <location>
        <position position="84"/>
    </location>
    <ligand>
        <name>Zn(2+)</name>
        <dbReference type="ChEBI" id="CHEBI:29105"/>
    </ligand>
</feature>
<dbReference type="InterPro" id="IPR007175">
    <property type="entry name" value="Rpr2/Snm1/Rpp21"/>
</dbReference>
<keyword evidence="4 8" id="KW-0479">Metal-binding</keyword>
<evidence type="ECO:0000256" key="3">
    <source>
        <dbReference type="ARBA" id="ARBA00022722"/>
    </source>
</evidence>
<comment type="similarity">
    <text evidence="8">Belongs to the eukaryotic/archaeal RNase P protein component 4 family.</text>
</comment>
<proteinExistence type="inferred from homology"/>
<comment type="subcellular location">
    <subcellularLocation>
        <location evidence="8">Cytoplasm</location>
    </subcellularLocation>
</comment>
<dbReference type="Proteomes" id="UP000605784">
    <property type="component" value="Unassembled WGS sequence"/>
</dbReference>
<feature type="binding site" evidence="8">
    <location>
        <position position="58"/>
    </location>
    <ligand>
        <name>Zn(2+)</name>
        <dbReference type="ChEBI" id="CHEBI:29105"/>
    </ligand>
</feature>
<keyword evidence="2 8" id="KW-0819">tRNA processing</keyword>
<keyword evidence="5 8" id="KW-0255">Endonuclease</keyword>
<dbReference type="PANTHER" id="PTHR14742:SF0">
    <property type="entry name" value="RIBONUCLEASE P PROTEIN SUBUNIT P21"/>
    <property type="match status" value="1"/>
</dbReference>
<accession>A0A830GN50</accession>
<dbReference type="HAMAP" id="MF_00757">
    <property type="entry name" value="RNase_P_4"/>
    <property type="match status" value="1"/>
</dbReference>
<dbReference type="Gene3D" id="6.20.50.20">
    <property type="match status" value="1"/>
</dbReference>
<dbReference type="GO" id="GO:0008270">
    <property type="term" value="F:zinc ion binding"/>
    <property type="evidence" value="ECO:0007669"/>
    <property type="project" value="UniProtKB-UniRule"/>
</dbReference>
<keyword evidence="7 8" id="KW-0862">Zinc</keyword>
<feature type="binding site" evidence="8">
    <location>
        <position position="86"/>
    </location>
    <ligand>
        <name>Zn(2+)</name>
        <dbReference type="ChEBI" id="CHEBI:29105"/>
    </ligand>
</feature>
<gene>
    <name evidence="8" type="primary">rnp4</name>
    <name evidence="9" type="ORF">GCM10009030_24100</name>
</gene>
<keyword evidence="1 8" id="KW-0963">Cytoplasm</keyword>
<evidence type="ECO:0000256" key="2">
    <source>
        <dbReference type="ARBA" id="ARBA00022694"/>
    </source>
</evidence>
<evidence type="ECO:0000256" key="1">
    <source>
        <dbReference type="ARBA" id="ARBA00022490"/>
    </source>
</evidence>
<evidence type="ECO:0000256" key="6">
    <source>
        <dbReference type="ARBA" id="ARBA00022801"/>
    </source>
</evidence>
<dbReference type="EMBL" id="BMOU01000004">
    <property type="protein sequence ID" value="GGN96147.1"/>
    <property type="molecule type" value="Genomic_DNA"/>
</dbReference>
<organism evidence="9 10">
    <name type="scientific">Haloarcula pellucida</name>
    <dbReference type="NCBI Taxonomy" id="1427151"/>
    <lineage>
        <taxon>Archaea</taxon>
        <taxon>Methanobacteriati</taxon>
        <taxon>Methanobacteriota</taxon>
        <taxon>Stenosarchaea group</taxon>
        <taxon>Halobacteria</taxon>
        <taxon>Halobacteriales</taxon>
        <taxon>Haloarculaceae</taxon>
        <taxon>Haloarcula</taxon>
    </lineage>
</organism>
<dbReference type="GO" id="GO:0004526">
    <property type="term" value="F:ribonuclease P activity"/>
    <property type="evidence" value="ECO:0007669"/>
    <property type="project" value="UniProtKB-UniRule"/>
</dbReference>
<dbReference type="EC" id="3.1.26.5" evidence="8"/>
<reference evidence="9" key="2">
    <citation type="submission" date="2020-09" db="EMBL/GenBank/DDBJ databases">
        <authorList>
            <person name="Sun Q."/>
            <person name="Ohkuma M."/>
        </authorList>
    </citation>
    <scope>NUCLEOTIDE SEQUENCE</scope>
    <source>
        <strain evidence="9">JCM 17820</strain>
    </source>
</reference>
<comment type="cofactor">
    <cofactor evidence="8">
        <name>Zn(2+)</name>
        <dbReference type="ChEBI" id="CHEBI:29105"/>
    </cofactor>
    <text evidence="8">Binds 1 zinc ion per subunit.</text>
</comment>
<evidence type="ECO:0000256" key="4">
    <source>
        <dbReference type="ARBA" id="ARBA00022723"/>
    </source>
</evidence>
<evidence type="ECO:0000313" key="10">
    <source>
        <dbReference type="Proteomes" id="UP000605784"/>
    </source>
</evidence>
<keyword evidence="10" id="KW-1185">Reference proteome</keyword>
<comment type="catalytic activity">
    <reaction evidence="8">
        <text>Endonucleolytic cleavage of RNA, removing 5'-extranucleotides from tRNA precursor.</text>
        <dbReference type="EC" id="3.1.26.5"/>
    </reaction>
</comment>
<dbReference type="PANTHER" id="PTHR14742">
    <property type="entry name" value="RIBONUCLEASE P SUBUNIT P21"/>
    <property type="match status" value="1"/>
</dbReference>
<dbReference type="GO" id="GO:0001682">
    <property type="term" value="P:tRNA 5'-leader removal"/>
    <property type="evidence" value="ECO:0007669"/>
    <property type="project" value="UniProtKB-UniRule"/>
</dbReference>
<dbReference type="AlphaFoldDB" id="A0A830GN50"/>
<feature type="binding site" evidence="8">
    <location>
        <position position="61"/>
    </location>
    <ligand>
        <name>Zn(2+)</name>
        <dbReference type="ChEBI" id="CHEBI:29105"/>
    </ligand>
</feature>
<name>A0A830GN50_9EURY</name>
<evidence type="ECO:0000256" key="7">
    <source>
        <dbReference type="ARBA" id="ARBA00022833"/>
    </source>
</evidence>
<sequence length="95" mass="11222">MTDEATIARERIDRLQSMARDAVCEGREDRAREYVRRARRIAERHRLRLPREFERSICRSCDTFLVPGRNARVRTRSGHVVVTCECGSHARYPYD</sequence>
<dbReference type="Pfam" id="PF04032">
    <property type="entry name" value="Rpr2"/>
    <property type="match status" value="1"/>
</dbReference>
<evidence type="ECO:0000256" key="5">
    <source>
        <dbReference type="ARBA" id="ARBA00022759"/>
    </source>
</evidence>
<dbReference type="GO" id="GO:0005737">
    <property type="term" value="C:cytoplasm"/>
    <property type="evidence" value="ECO:0007669"/>
    <property type="project" value="UniProtKB-SubCell"/>
</dbReference>
<dbReference type="PIRSF" id="PIRSF004878">
    <property type="entry name" value="RNase_P_4"/>
    <property type="match status" value="1"/>
</dbReference>
<evidence type="ECO:0000256" key="8">
    <source>
        <dbReference type="HAMAP-Rule" id="MF_00757"/>
    </source>
</evidence>